<dbReference type="WBParaSite" id="RSKR_0000864300.1">
    <property type="protein sequence ID" value="RSKR_0000864300.1"/>
    <property type="gene ID" value="RSKR_0000864300"/>
</dbReference>
<proteinExistence type="predicted"/>
<reference evidence="2" key="1">
    <citation type="submission" date="2016-11" db="UniProtKB">
        <authorList>
            <consortium name="WormBaseParasite"/>
        </authorList>
    </citation>
    <scope>IDENTIFICATION</scope>
    <source>
        <strain evidence="2">KR3021</strain>
    </source>
</reference>
<accession>A0AC35U770</accession>
<dbReference type="Proteomes" id="UP000095286">
    <property type="component" value="Unplaced"/>
</dbReference>
<name>A0AC35U770_9BILA</name>
<protein>
    <submittedName>
        <fullName evidence="2">Guanylate cyclase</fullName>
    </submittedName>
</protein>
<organism evidence="1 2">
    <name type="scientific">Rhabditophanes sp. KR3021</name>
    <dbReference type="NCBI Taxonomy" id="114890"/>
    <lineage>
        <taxon>Eukaryota</taxon>
        <taxon>Metazoa</taxon>
        <taxon>Ecdysozoa</taxon>
        <taxon>Nematoda</taxon>
        <taxon>Chromadorea</taxon>
        <taxon>Rhabditida</taxon>
        <taxon>Tylenchina</taxon>
        <taxon>Panagrolaimomorpha</taxon>
        <taxon>Strongyloidoidea</taxon>
        <taxon>Alloionematidae</taxon>
        <taxon>Rhabditophanes</taxon>
    </lineage>
</organism>
<evidence type="ECO:0000313" key="2">
    <source>
        <dbReference type="WBParaSite" id="RSKR_0000864300.1"/>
    </source>
</evidence>
<evidence type="ECO:0000313" key="1">
    <source>
        <dbReference type="Proteomes" id="UP000095286"/>
    </source>
</evidence>
<sequence length="1507" mass="174339">MDTRIPITLSYLASVSMVTQPIYDTLKNFSVHKSVNSGDQDIHRLLASVSKENIFSDCFRTEFEGSVISGAMKVAVEDINNNPDLLPNHKINYIYNNTCGSEQLSTQLFMDHWARGASVFIGPEIFCKVEASMAAAQNLPIIAYKCNDDSVSDKDKYPTFSRTTPAEKSIIRAFFAVLKYYNWKKFAVIYEKQRVYEELLGSIEKAVTEENKLLSYEDRYELLTTNSIDSFYTENNDTQIQKIIKDTHVNTRIYIAIGNVRLFRQVIWKMGQAGITKDGLYALLYLNTDYNWLSPYHAMNNHFLRDTKYKVTRSWDAPHSQDRMIVEYARNALAIIPTPVDLNNTKFKTFWKKSMEYLKSFGINNRGFEESIKANRYACYLYDAVMLYALGLNDLMQQTPPSSHYDLIRNGTAITNKIIGRKYRSMQGFDMRINSNGDTLGNYSLVGLRYIDPIYDKNHANYYPINKSLNLIANFIDVDVVYSNVTLPQLKFNHLIEWTNGEAPKDEPTCGFDGRLCNFYDIRNIALKVIGFTIFFMFFIVTPLIIIYRARLATIRRESDWRLNLKLFSFLDKDCPNHVRTLNDTEEEDLPHNQIGVRFKRFKDFFIENSYVNWLFKPNIVENYIEFGYDETGHRKRVFLKVDFNRGKHGCIFSNNDVMLTKNMLSPIPTTNRFTVRQWPVHTSPAFYNKSLVLTKIYKGDKAFQSASDISKELSAELTAMRKLRHDNINIFEGVWFCKERVLMVREFGGKNSLMDILRNTDMKLDKLFIASFADDLINGMVFLHDSDLKFHGNLKSSNCLITNRWVLQVADFGAYQVRQNIVYTTNDTDLDYARYFWTAPELFVIRDDVVTTLRGTQKGDVYSFGIIIHEMIAREGPFSYFQDEGQDPDMARNIIYQVARKTQLRPTINFENNLAFFLHSLPILWHEDPEKRPLFRDSIRTFIKPLLEGIVKRNIMEHMVFMMNSYQNKLEALVKKRTAQLCSEKEISEELLRRMLPISVARQLLTGNDVTPVTFPSVTVYFSDIVGFTKISGESTPMEVVGFLNALYTLFDCIIKQYDVYKVETIGDAYMVVSGNGVTSNLNGAYHAEQIGTMALHLLKSVQTFKIPHRPTEQLKLRIGLHSGPVAAGIVGKTMPRYCLFGDTVNTASRMESNGLPLKIHCSETTATYLETNRNFVIKSRGVANIKGKGDMHTFWLEDKLFYKFVIPSESDIKKLNCKRFPTRAKTIHRKSSKSMITRRSAFMSSEQHIRNFVENTLHSDYRTSRHSIQSDGSKNFKVIRKRSISLPTIDPSSQDSDDTGSSGLARRRYNKMFRDSDSDLGTDSGQEDLTNNRKWQSYEYQRNSNERLFDNIPRDETLDTILANDEEEDFDVMNSDFNHDFTPQGEDAQQYFWDDKFNVLNYKEEKIMNQKQRTKSLKGRTNGLFKFNGLVTWIAKSLGFTNPRPGPNSNKADNTDNTSIRSRSSSFKSDIKYDDDPERFLRFFETKNDANILMDDEMFSRRFKK</sequence>